<evidence type="ECO:0000256" key="3">
    <source>
        <dbReference type="ARBA" id="ARBA00022692"/>
    </source>
</evidence>
<feature type="transmembrane region" description="Helical" evidence="6">
    <location>
        <begin position="122"/>
        <end position="150"/>
    </location>
</feature>
<dbReference type="PANTHER" id="PTHR34820">
    <property type="entry name" value="INNER MEMBRANE PROTEIN YEBZ"/>
    <property type="match status" value="1"/>
</dbReference>
<dbReference type="Proteomes" id="UP001331936">
    <property type="component" value="Unassembled WGS sequence"/>
</dbReference>
<comment type="subcellular location">
    <subcellularLocation>
        <location evidence="1">Cell membrane</location>
        <topology evidence="1">Multi-pass membrane protein</topology>
    </subcellularLocation>
</comment>
<sequence>MVRSAQAQGLTRMLAVRRRWLLGVAAGALAGVAVARLLADPALSSWVRALSLSAGSAVLGLATLAAMVRGERRPPVVLDDVWRALAVLGGVWLLLETVQLVLEAAAAVDVPVTGLDAALFAEYIGAAGAGGTAALAWVCVAACTVTAAVAYRRSARWPSEPVLVAAALALIARPVTGHMSQQMLGSVLGAVHVLAAALWAGVLVALALTVRSRGAWAQLLPRYSTLALQCVSALAATGLINAAVRVGSVTALLDSGYGRLVLAKAAALAALLILAWVWRRSWVPAAAAHRTTADISLRNSVLEVCAMAVVFGLAAALATTA</sequence>
<evidence type="ECO:0000256" key="6">
    <source>
        <dbReference type="SAM" id="Phobius"/>
    </source>
</evidence>
<dbReference type="Pfam" id="PF05425">
    <property type="entry name" value="CopD"/>
    <property type="match status" value="1"/>
</dbReference>
<feature type="transmembrane region" description="Helical" evidence="6">
    <location>
        <begin position="45"/>
        <end position="68"/>
    </location>
</feature>
<keyword evidence="9" id="KW-1185">Reference proteome</keyword>
<keyword evidence="4 6" id="KW-1133">Transmembrane helix</keyword>
<keyword evidence="3 6" id="KW-0812">Transmembrane</keyword>
<feature type="transmembrane region" description="Helical" evidence="6">
    <location>
        <begin position="80"/>
        <end position="102"/>
    </location>
</feature>
<dbReference type="InterPro" id="IPR008457">
    <property type="entry name" value="Cu-R_CopD_dom"/>
</dbReference>
<feature type="transmembrane region" description="Helical" evidence="6">
    <location>
        <begin position="299"/>
        <end position="318"/>
    </location>
</feature>
<accession>A0ABU7JKZ4</accession>
<name>A0ABU7JKZ4_9NOCA</name>
<organism evidence="8 9">
    <name type="scientific">Rhodococcus chondri</name>
    <dbReference type="NCBI Taxonomy" id="3065941"/>
    <lineage>
        <taxon>Bacteria</taxon>
        <taxon>Bacillati</taxon>
        <taxon>Actinomycetota</taxon>
        <taxon>Actinomycetes</taxon>
        <taxon>Mycobacteriales</taxon>
        <taxon>Nocardiaceae</taxon>
        <taxon>Rhodococcus</taxon>
    </lineage>
</organism>
<reference evidence="8 9" key="1">
    <citation type="submission" date="2023-08" db="EMBL/GenBank/DDBJ databases">
        <authorList>
            <person name="Girao M."/>
            <person name="Carvalho M.F."/>
        </authorList>
    </citation>
    <scope>NUCLEOTIDE SEQUENCE [LARGE SCALE GENOMIC DNA]</scope>
    <source>
        <strain evidence="8 9">CC-R104</strain>
    </source>
</reference>
<feature type="domain" description="Copper resistance protein D" evidence="7">
    <location>
        <begin position="218"/>
        <end position="317"/>
    </location>
</feature>
<keyword evidence="2" id="KW-1003">Cell membrane</keyword>
<feature type="transmembrane region" description="Helical" evidence="6">
    <location>
        <begin position="162"/>
        <end position="181"/>
    </location>
</feature>
<dbReference type="EMBL" id="JAUZMZ010000003">
    <property type="protein sequence ID" value="MEE2030709.1"/>
    <property type="molecule type" value="Genomic_DNA"/>
</dbReference>
<comment type="caution">
    <text evidence="8">The sequence shown here is derived from an EMBL/GenBank/DDBJ whole genome shotgun (WGS) entry which is preliminary data.</text>
</comment>
<gene>
    <name evidence="8" type="ORF">Q8814_01025</name>
</gene>
<keyword evidence="5 6" id="KW-0472">Membrane</keyword>
<evidence type="ECO:0000259" key="7">
    <source>
        <dbReference type="Pfam" id="PF05425"/>
    </source>
</evidence>
<proteinExistence type="predicted"/>
<dbReference type="PANTHER" id="PTHR34820:SF4">
    <property type="entry name" value="INNER MEMBRANE PROTEIN YEBZ"/>
    <property type="match status" value="1"/>
</dbReference>
<dbReference type="InterPro" id="IPR032694">
    <property type="entry name" value="CopC/D"/>
</dbReference>
<evidence type="ECO:0000256" key="2">
    <source>
        <dbReference type="ARBA" id="ARBA00022475"/>
    </source>
</evidence>
<evidence type="ECO:0000313" key="9">
    <source>
        <dbReference type="Proteomes" id="UP001331936"/>
    </source>
</evidence>
<evidence type="ECO:0000313" key="8">
    <source>
        <dbReference type="EMBL" id="MEE2030709.1"/>
    </source>
</evidence>
<protein>
    <submittedName>
        <fullName evidence="8">CopD family protein</fullName>
    </submittedName>
</protein>
<feature type="transmembrane region" description="Helical" evidence="6">
    <location>
        <begin position="256"/>
        <end position="278"/>
    </location>
</feature>
<feature type="transmembrane region" description="Helical" evidence="6">
    <location>
        <begin position="187"/>
        <end position="211"/>
    </location>
</feature>
<evidence type="ECO:0000256" key="1">
    <source>
        <dbReference type="ARBA" id="ARBA00004651"/>
    </source>
</evidence>
<evidence type="ECO:0000256" key="4">
    <source>
        <dbReference type="ARBA" id="ARBA00022989"/>
    </source>
</evidence>
<feature type="transmembrane region" description="Helical" evidence="6">
    <location>
        <begin position="223"/>
        <end position="244"/>
    </location>
</feature>
<feature type="transmembrane region" description="Helical" evidence="6">
    <location>
        <begin position="20"/>
        <end position="39"/>
    </location>
</feature>
<evidence type="ECO:0000256" key="5">
    <source>
        <dbReference type="ARBA" id="ARBA00023136"/>
    </source>
</evidence>